<reference evidence="5" key="1">
    <citation type="submission" date="2020-10" db="EMBL/GenBank/DDBJ databases">
        <authorList>
            <person name="Gilroy R."/>
        </authorList>
    </citation>
    <scope>NUCLEOTIDE SEQUENCE</scope>
    <source>
        <strain evidence="5">CHK199-13235</strain>
    </source>
</reference>
<accession>A0A9D1JZ93</accession>
<dbReference type="PANTHER" id="PTHR38445">
    <property type="entry name" value="HTH-TYPE TRANSCRIPTIONAL REPRESSOR YTRA"/>
    <property type="match status" value="1"/>
</dbReference>
<dbReference type="Proteomes" id="UP000824002">
    <property type="component" value="Unassembled WGS sequence"/>
</dbReference>
<dbReference type="InterPro" id="IPR036388">
    <property type="entry name" value="WH-like_DNA-bd_sf"/>
</dbReference>
<reference evidence="5" key="2">
    <citation type="journal article" date="2021" name="PeerJ">
        <title>Extensive microbial diversity within the chicken gut microbiome revealed by metagenomics and culture.</title>
        <authorList>
            <person name="Gilroy R."/>
            <person name="Ravi A."/>
            <person name="Getino M."/>
            <person name="Pursley I."/>
            <person name="Horton D.L."/>
            <person name="Alikhan N.F."/>
            <person name="Baker D."/>
            <person name="Gharbi K."/>
            <person name="Hall N."/>
            <person name="Watson M."/>
            <person name="Adriaenssens E.M."/>
            <person name="Foster-Nyarko E."/>
            <person name="Jarju S."/>
            <person name="Secka A."/>
            <person name="Antonio M."/>
            <person name="Oren A."/>
            <person name="Chaudhuri R.R."/>
            <person name="La Ragione R."/>
            <person name="Hildebrand F."/>
            <person name="Pallen M.J."/>
        </authorList>
    </citation>
    <scope>NUCLEOTIDE SEQUENCE</scope>
    <source>
        <strain evidence="5">CHK199-13235</strain>
    </source>
</reference>
<keyword evidence="3" id="KW-0804">Transcription</keyword>
<evidence type="ECO:0000313" key="6">
    <source>
        <dbReference type="Proteomes" id="UP000824002"/>
    </source>
</evidence>
<dbReference type="GO" id="GO:0003700">
    <property type="term" value="F:DNA-binding transcription factor activity"/>
    <property type="evidence" value="ECO:0007669"/>
    <property type="project" value="InterPro"/>
</dbReference>
<dbReference type="InterPro" id="IPR036390">
    <property type="entry name" value="WH_DNA-bd_sf"/>
</dbReference>
<dbReference type="SMART" id="SM00345">
    <property type="entry name" value="HTH_GNTR"/>
    <property type="match status" value="1"/>
</dbReference>
<evidence type="ECO:0000256" key="1">
    <source>
        <dbReference type="ARBA" id="ARBA00023015"/>
    </source>
</evidence>
<dbReference type="PROSITE" id="PS50949">
    <property type="entry name" value="HTH_GNTR"/>
    <property type="match status" value="1"/>
</dbReference>
<evidence type="ECO:0000256" key="2">
    <source>
        <dbReference type="ARBA" id="ARBA00023125"/>
    </source>
</evidence>
<evidence type="ECO:0000313" key="5">
    <source>
        <dbReference type="EMBL" id="HIS75502.1"/>
    </source>
</evidence>
<dbReference type="AlphaFoldDB" id="A0A9D1JZ93"/>
<organism evidence="5 6">
    <name type="scientific">Candidatus Merdivicinus excrementipullorum</name>
    <dbReference type="NCBI Taxonomy" id="2840867"/>
    <lineage>
        <taxon>Bacteria</taxon>
        <taxon>Bacillati</taxon>
        <taxon>Bacillota</taxon>
        <taxon>Clostridia</taxon>
        <taxon>Eubacteriales</taxon>
        <taxon>Oscillospiraceae</taxon>
        <taxon>Oscillospiraceae incertae sedis</taxon>
        <taxon>Candidatus Merdivicinus</taxon>
    </lineage>
</organism>
<dbReference type="SUPFAM" id="SSF46785">
    <property type="entry name" value="Winged helix' DNA-binding domain"/>
    <property type="match status" value="1"/>
</dbReference>
<gene>
    <name evidence="5" type="ORF">IAB51_01705</name>
</gene>
<dbReference type="Gene3D" id="1.10.10.10">
    <property type="entry name" value="Winged helix-like DNA-binding domain superfamily/Winged helix DNA-binding domain"/>
    <property type="match status" value="1"/>
</dbReference>
<evidence type="ECO:0000259" key="4">
    <source>
        <dbReference type="PROSITE" id="PS50949"/>
    </source>
</evidence>
<proteinExistence type="predicted"/>
<protein>
    <submittedName>
        <fullName evidence="5">GntR family transcriptional regulator</fullName>
    </submittedName>
</protein>
<dbReference type="CDD" id="cd07377">
    <property type="entry name" value="WHTH_GntR"/>
    <property type="match status" value="1"/>
</dbReference>
<dbReference type="Pfam" id="PF00392">
    <property type="entry name" value="GntR"/>
    <property type="match status" value="1"/>
</dbReference>
<dbReference type="GO" id="GO:0003677">
    <property type="term" value="F:DNA binding"/>
    <property type="evidence" value="ECO:0007669"/>
    <property type="project" value="UniProtKB-KW"/>
</dbReference>
<keyword evidence="1" id="KW-0805">Transcription regulation</keyword>
<keyword evidence="2" id="KW-0238">DNA-binding</keyword>
<feature type="domain" description="HTH gntR-type" evidence="4">
    <location>
        <begin position="13"/>
        <end position="80"/>
    </location>
</feature>
<dbReference type="InterPro" id="IPR000524">
    <property type="entry name" value="Tscrpt_reg_HTH_GntR"/>
</dbReference>
<evidence type="ECO:0000256" key="3">
    <source>
        <dbReference type="ARBA" id="ARBA00023163"/>
    </source>
</evidence>
<dbReference type="EMBL" id="DVJP01000016">
    <property type="protein sequence ID" value="HIS75502.1"/>
    <property type="molecule type" value="Genomic_DNA"/>
</dbReference>
<name>A0A9D1JZ93_9FIRM</name>
<sequence>MDIWAGFQLNRKEPVYLQLVRRVKQLLASGQLPDGSSLPSRRETAAQLEINPNTVQKAYKQLEEEGLLTTDSGGSIVSCPEKSLQRLREELVREMGMEFIRSAKELRLSFQEVVGLLSELW</sequence>
<comment type="caution">
    <text evidence="5">The sequence shown here is derived from an EMBL/GenBank/DDBJ whole genome shotgun (WGS) entry which is preliminary data.</text>
</comment>
<dbReference type="PRINTS" id="PR00035">
    <property type="entry name" value="HTHGNTR"/>
</dbReference>
<dbReference type="PANTHER" id="PTHR38445:SF9">
    <property type="entry name" value="HTH-TYPE TRANSCRIPTIONAL REPRESSOR YTRA"/>
    <property type="match status" value="1"/>
</dbReference>